<keyword evidence="5" id="KW-1185">Reference proteome</keyword>
<proteinExistence type="predicted"/>
<evidence type="ECO:0000256" key="1">
    <source>
        <dbReference type="ARBA" id="ARBA00022729"/>
    </source>
</evidence>
<gene>
    <name evidence="4" type="ORF">THIOM_000115</name>
</gene>
<dbReference type="SMART" id="SM00560">
    <property type="entry name" value="LamGL"/>
    <property type="match status" value="1"/>
</dbReference>
<feature type="domain" description="LamG-like jellyroll fold" evidence="3">
    <location>
        <begin position="65"/>
        <end position="205"/>
    </location>
</feature>
<dbReference type="Pfam" id="PF13385">
    <property type="entry name" value="Laminin_G_3"/>
    <property type="match status" value="1"/>
</dbReference>
<dbReference type="AlphaFoldDB" id="A0A176S7M9"/>
<comment type="caution">
    <text evidence="4">The sequence shown here is derived from an EMBL/GenBank/DDBJ whole genome shotgun (WGS) entry which is preliminary data.</text>
</comment>
<evidence type="ECO:0000313" key="5">
    <source>
        <dbReference type="Proteomes" id="UP000076962"/>
    </source>
</evidence>
<evidence type="ECO:0000256" key="2">
    <source>
        <dbReference type="ARBA" id="ARBA00023157"/>
    </source>
</evidence>
<dbReference type="Gene3D" id="2.60.120.200">
    <property type="match status" value="1"/>
</dbReference>
<dbReference type="EMBL" id="LUTY01000039">
    <property type="protein sequence ID" value="OAD24035.1"/>
    <property type="molecule type" value="Genomic_DNA"/>
</dbReference>
<keyword evidence="2" id="KW-1015">Disulfide bond</keyword>
<organism evidence="4 5">
    <name type="scientific">Candidatus Thiomargarita nelsonii</name>
    <dbReference type="NCBI Taxonomy" id="1003181"/>
    <lineage>
        <taxon>Bacteria</taxon>
        <taxon>Pseudomonadati</taxon>
        <taxon>Pseudomonadota</taxon>
        <taxon>Gammaproteobacteria</taxon>
        <taxon>Thiotrichales</taxon>
        <taxon>Thiotrichaceae</taxon>
        <taxon>Thiomargarita</taxon>
    </lineage>
</organism>
<dbReference type="SUPFAM" id="SSF49899">
    <property type="entry name" value="Concanavalin A-like lectins/glucanases"/>
    <property type="match status" value="1"/>
</dbReference>
<keyword evidence="1" id="KW-0732">Signal</keyword>
<accession>A0A176S7M9</accession>
<dbReference type="InterPro" id="IPR006558">
    <property type="entry name" value="LamG-like"/>
</dbReference>
<sequence>MADLSDGLVAYYPFDGNAQDASGNGNHGTVNGATLTEDRFGNPESAYSFNGINNYIDLGNVIATNVFSFSVWFTTNSSKRNQTILGNYRPCSYVDTGFILINYGREIESGGPRLQLNKNAALDYSEDIADNRWHHVVGVFGNNSFYFYVDGILRGSETGSYNQTSINTKVGAADAISGGCGVTGESYFNGKIDDIRIYNRVLSKSEIQQLYKMDNKPSDNCWATYENGNLHIPCLKVKGPFDEDLHYEADMQYEPLSEPMTFQVTGVKPK</sequence>
<protein>
    <submittedName>
        <fullName evidence="4">LamG domain protein jellyroll fold domain protein</fullName>
    </submittedName>
</protein>
<name>A0A176S7M9_9GAMM</name>
<evidence type="ECO:0000259" key="3">
    <source>
        <dbReference type="SMART" id="SM00560"/>
    </source>
</evidence>
<feature type="non-terminal residue" evidence="4">
    <location>
        <position position="270"/>
    </location>
</feature>
<reference evidence="4 5" key="1">
    <citation type="submission" date="2016-05" db="EMBL/GenBank/DDBJ databases">
        <title>Single-cell genome of chain-forming Candidatus Thiomargarita nelsonii and comparison to other large sulfur-oxidizing bacteria.</title>
        <authorList>
            <person name="Winkel M."/>
            <person name="Salman V."/>
            <person name="Woyke T."/>
            <person name="Schulz-Vogt H."/>
            <person name="Richter M."/>
            <person name="Flood B."/>
            <person name="Bailey J."/>
            <person name="Amann R."/>
            <person name="Mussmann M."/>
        </authorList>
    </citation>
    <scope>NUCLEOTIDE SEQUENCE [LARGE SCALE GENOMIC DNA]</scope>
    <source>
        <strain evidence="4 5">THI036</strain>
    </source>
</reference>
<dbReference type="InterPro" id="IPR013320">
    <property type="entry name" value="ConA-like_dom_sf"/>
</dbReference>
<dbReference type="Proteomes" id="UP000076962">
    <property type="component" value="Unassembled WGS sequence"/>
</dbReference>
<evidence type="ECO:0000313" key="4">
    <source>
        <dbReference type="EMBL" id="OAD24035.1"/>
    </source>
</evidence>